<dbReference type="KEGG" id="bfz:BAU07_13005"/>
<dbReference type="InterPro" id="IPR036388">
    <property type="entry name" value="WH-like_DNA-bd_sf"/>
</dbReference>
<dbReference type="AlphaFoldDB" id="A0A193GDJ8"/>
<evidence type="ECO:0000256" key="4">
    <source>
        <dbReference type="ARBA" id="ARBA00023163"/>
    </source>
</evidence>
<dbReference type="GO" id="GO:0006351">
    <property type="term" value="P:DNA-templated transcription"/>
    <property type="evidence" value="ECO:0007669"/>
    <property type="project" value="TreeGrafter"/>
</dbReference>
<dbReference type="InterPro" id="IPR000847">
    <property type="entry name" value="LysR_HTH_N"/>
</dbReference>
<dbReference type="STRING" id="463014.BAU07_13005"/>
<dbReference type="PANTHER" id="PTHR30537:SF5">
    <property type="entry name" value="HTH-TYPE TRANSCRIPTIONAL ACTIVATOR TTDR-RELATED"/>
    <property type="match status" value="1"/>
</dbReference>
<reference evidence="6 7" key="1">
    <citation type="submission" date="2016-06" db="EMBL/GenBank/DDBJ databases">
        <title>Complete genome sequences of Bordetella bronchialis and Bordetella flabilis.</title>
        <authorList>
            <person name="LiPuma J.J."/>
            <person name="Spilker T."/>
        </authorList>
    </citation>
    <scope>NUCLEOTIDE SEQUENCE [LARGE SCALE GENOMIC DNA]</scope>
    <source>
        <strain evidence="6 7">AU10664</strain>
    </source>
</reference>
<evidence type="ECO:0000313" key="6">
    <source>
        <dbReference type="EMBL" id="ANN77890.1"/>
    </source>
</evidence>
<gene>
    <name evidence="6" type="ORF">BAU07_13005</name>
</gene>
<dbReference type="SUPFAM" id="SSF46785">
    <property type="entry name" value="Winged helix' DNA-binding domain"/>
    <property type="match status" value="1"/>
</dbReference>
<comment type="similarity">
    <text evidence="1">Belongs to the LysR transcriptional regulatory family.</text>
</comment>
<sequence>MAERLDLNSLRLFYEVVNAQSISRAATELGLPKSSISRKLSELERHMGTALLKKGPRKLTTTEIGARFYEHCRRVVDEVEQARSDSITLQSEMRGVLRVSIPIDFGMSWIGRALAEFVQAYPEIELEVDVNSRTVDLREEPYDLTIQLGPIKDTDLIYRRLATLTRGVYASPEYLARRGVPLAVDDLHHHDCIITAQQRLDGIWTLRNQATHRFATIHGKVVVNNISIAREMAIGHVGMCMLPNLMCGNDLRAGRLRRVLENWESPSMHATAMVLSRKGMPKKIRTFLDFFSERINIDDRALR</sequence>
<keyword evidence="2" id="KW-0805">Transcription regulation</keyword>
<evidence type="ECO:0000259" key="5">
    <source>
        <dbReference type="PROSITE" id="PS50931"/>
    </source>
</evidence>
<dbReference type="OrthoDB" id="116299at2"/>
<accession>A0A193GDJ8</accession>
<dbReference type="FunFam" id="1.10.10.10:FF:000001">
    <property type="entry name" value="LysR family transcriptional regulator"/>
    <property type="match status" value="1"/>
</dbReference>
<dbReference type="Gene3D" id="3.40.190.290">
    <property type="match status" value="1"/>
</dbReference>
<dbReference type="InterPro" id="IPR036390">
    <property type="entry name" value="WH_DNA-bd_sf"/>
</dbReference>
<evidence type="ECO:0000256" key="2">
    <source>
        <dbReference type="ARBA" id="ARBA00023015"/>
    </source>
</evidence>
<dbReference type="EMBL" id="CP016172">
    <property type="protein sequence ID" value="ANN77890.1"/>
    <property type="molecule type" value="Genomic_DNA"/>
</dbReference>
<dbReference type="RefSeq" id="WP_066658296.1">
    <property type="nucleotide sequence ID" value="NZ_CBCSCL010000001.1"/>
</dbReference>
<dbReference type="InterPro" id="IPR058163">
    <property type="entry name" value="LysR-type_TF_proteobact-type"/>
</dbReference>
<proteinExistence type="inferred from homology"/>
<dbReference type="GO" id="GO:0043565">
    <property type="term" value="F:sequence-specific DNA binding"/>
    <property type="evidence" value="ECO:0007669"/>
    <property type="project" value="TreeGrafter"/>
</dbReference>
<feature type="domain" description="HTH lysR-type" evidence="5">
    <location>
        <begin position="5"/>
        <end position="62"/>
    </location>
</feature>
<name>A0A193GDJ8_9BORD</name>
<dbReference type="PROSITE" id="PS50931">
    <property type="entry name" value="HTH_LYSR"/>
    <property type="match status" value="1"/>
</dbReference>
<evidence type="ECO:0000256" key="1">
    <source>
        <dbReference type="ARBA" id="ARBA00009437"/>
    </source>
</evidence>
<dbReference type="GO" id="GO:0003700">
    <property type="term" value="F:DNA-binding transcription factor activity"/>
    <property type="evidence" value="ECO:0007669"/>
    <property type="project" value="InterPro"/>
</dbReference>
<keyword evidence="3" id="KW-0238">DNA-binding</keyword>
<dbReference type="Pfam" id="PF03466">
    <property type="entry name" value="LysR_substrate"/>
    <property type="match status" value="1"/>
</dbReference>
<protein>
    <submittedName>
        <fullName evidence="6">LysR family transcriptional regulator</fullName>
    </submittedName>
</protein>
<dbReference type="Pfam" id="PF00126">
    <property type="entry name" value="HTH_1"/>
    <property type="match status" value="1"/>
</dbReference>
<dbReference type="SUPFAM" id="SSF53850">
    <property type="entry name" value="Periplasmic binding protein-like II"/>
    <property type="match status" value="1"/>
</dbReference>
<keyword evidence="4" id="KW-0804">Transcription</keyword>
<keyword evidence="7" id="KW-1185">Reference proteome</keyword>
<evidence type="ECO:0000313" key="7">
    <source>
        <dbReference type="Proteomes" id="UP000091926"/>
    </source>
</evidence>
<dbReference type="Proteomes" id="UP000091926">
    <property type="component" value="Chromosome"/>
</dbReference>
<organism evidence="6 7">
    <name type="scientific">Bordetella flabilis</name>
    <dbReference type="NCBI Taxonomy" id="463014"/>
    <lineage>
        <taxon>Bacteria</taxon>
        <taxon>Pseudomonadati</taxon>
        <taxon>Pseudomonadota</taxon>
        <taxon>Betaproteobacteria</taxon>
        <taxon>Burkholderiales</taxon>
        <taxon>Alcaligenaceae</taxon>
        <taxon>Bordetella</taxon>
    </lineage>
</organism>
<evidence type="ECO:0000256" key="3">
    <source>
        <dbReference type="ARBA" id="ARBA00023125"/>
    </source>
</evidence>
<dbReference type="PANTHER" id="PTHR30537">
    <property type="entry name" value="HTH-TYPE TRANSCRIPTIONAL REGULATOR"/>
    <property type="match status" value="1"/>
</dbReference>
<dbReference type="CDD" id="cd08422">
    <property type="entry name" value="PBP2_CrgA_like"/>
    <property type="match status" value="1"/>
</dbReference>
<dbReference type="Gene3D" id="1.10.10.10">
    <property type="entry name" value="Winged helix-like DNA-binding domain superfamily/Winged helix DNA-binding domain"/>
    <property type="match status" value="1"/>
</dbReference>
<dbReference type="InterPro" id="IPR005119">
    <property type="entry name" value="LysR_subst-bd"/>
</dbReference>